<dbReference type="PANTHER" id="PTHR10554:SF6">
    <property type="entry name" value="ALPHA-1-SYNTROPHIN"/>
    <property type="match status" value="1"/>
</dbReference>
<keyword evidence="7" id="KW-0677">Repeat</keyword>
<dbReference type="Pfam" id="PF18012">
    <property type="entry name" value="PH_17"/>
    <property type="match status" value="1"/>
</dbReference>
<organism evidence="16 17">
    <name type="scientific">Latimeria chalumnae</name>
    <name type="common">Coelacanth</name>
    <dbReference type="NCBI Taxonomy" id="7897"/>
    <lineage>
        <taxon>Eukaryota</taxon>
        <taxon>Metazoa</taxon>
        <taxon>Chordata</taxon>
        <taxon>Craniata</taxon>
        <taxon>Vertebrata</taxon>
        <taxon>Euteleostomi</taxon>
        <taxon>Coelacanthiformes</taxon>
        <taxon>Coelacanthidae</taxon>
        <taxon>Latimeria</taxon>
    </lineage>
</organism>
<evidence type="ECO:0000256" key="9">
    <source>
        <dbReference type="ARBA" id="ARBA00022860"/>
    </source>
</evidence>
<dbReference type="RefSeq" id="XP_006001934.1">
    <property type="nucleotide sequence ID" value="XM_006001872.3"/>
</dbReference>
<dbReference type="GO" id="GO:0005198">
    <property type="term" value="F:structural molecule activity"/>
    <property type="evidence" value="ECO:0007669"/>
    <property type="project" value="InterPro"/>
</dbReference>
<dbReference type="GO" id="GO:0005856">
    <property type="term" value="C:cytoskeleton"/>
    <property type="evidence" value="ECO:0007669"/>
    <property type="project" value="UniProtKB-SubCell"/>
</dbReference>
<keyword evidence="17" id="KW-1185">Reference proteome</keyword>
<evidence type="ECO:0000256" key="3">
    <source>
        <dbReference type="ARBA" id="ARBA00004282"/>
    </source>
</evidence>
<evidence type="ECO:0000256" key="8">
    <source>
        <dbReference type="ARBA" id="ARBA00022837"/>
    </source>
</evidence>
<dbReference type="eggNOG" id="KOG3551">
    <property type="taxonomic scope" value="Eukaryota"/>
</dbReference>
<dbReference type="Pfam" id="PF23012">
    <property type="entry name" value="Syntrophin_4th"/>
    <property type="match status" value="1"/>
</dbReference>
<dbReference type="Ensembl" id="ENSLACT00000012560.1">
    <property type="protein sequence ID" value="ENSLACP00000012467.1"/>
    <property type="gene ID" value="ENSLACG00000010986.1"/>
</dbReference>
<evidence type="ECO:0000256" key="13">
    <source>
        <dbReference type="ARBA" id="ARBA00023212"/>
    </source>
</evidence>
<evidence type="ECO:0000256" key="2">
    <source>
        <dbReference type="ARBA" id="ARBA00004245"/>
    </source>
</evidence>
<evidence type="ECO:0000259" key="14">
    <source>
        <dbReference type="PROSITE" id="PS50003"/>
    </source>
</evidence>
<dbReference type="AlphaFoldDB" id="H3AS46"/>
<dbReference type="EMBL" id="AFYH01124824">
    <property type="status" value="NOT_ANNOTATED_CDS"/>
    <property type="molecule type" value="Genomic_DNA"/>
</dbReference>
<dbReference type="InterPro" id="IPR055108">
    <property type="entry name" value="Syntrophin_4th"/>
</dbReference>
<sequence>MAAGTKAHKTGLLELRSTGDQWVRVLASLTEETLSVSPGEGAPEVVSPRVLNGDSGDQVPDSLNNVKRTVRISKQDVGGLGISIKGGKENKMPILISKIFKGLAADQTEALFVGDSIISVNGYDLRDATHDEAVQALKKTGKEVILEVRYMKELSSYFQSGSGFASAVWDSPPPLKTGSPTSSPRELGRIIPLKMAYVSRKSPPSDPEYRYLEVCSADGRHSAFLRTKDAASAQSWFSAIQSHINNLLPKVQAELQALLGGAGIAGSKEIKHIGWLTEELPHNVMKDILAILTEKELLFYNSLPQTTDALNSPLHNYPLIATRLVHSGPSKGSPSCDADLSFALRTGTREGVETHLLHVETNRDLSAWTRLLVDGCHGAAELIQEVKIACRWKEQNCVLAIHIERGFTLYAEESGLSKNILFSQPFEKLKMSSDDGIRMMYLDFGGPEGEIELDLHSCPKTVVFIMHSFLSAKVTRLRLLA</sequence>
<comment type="subcellular location">
    <subcellularLocation>
        <location evidence="3">Cell junction</location>
    </subcellularLocation>
    <subcellularLocation>
        <location evidence="2">Cytoplasm</location>
        <location evidence="2">Cytoskeleton</location>
    </subcellularLocation>
    <subcellularLocation>
        <location evidence="1">Endomembrane system</location>
        <topology evidence="1">Peripheral membrane protein</topology>
    </subcellularLocation>
</comment>
<accession>H3AS46</accession>
<keyword evidence="6" id="KW-0597">Phosphoprotein</keyword>
<reference evidence="16" key="2">
    <citation type="submission" date="2025-08" db="UniProtKB">
        <authorList>
            <consortium name="Ensembl"/>
        </authorList>
    </citation>
    <scope>IDENTIFICATION</scope>
</reference>
<gene>
    <name evidence="16" type="primary">SNTA1</name>
</gene>
<dbReference type="SMART" id="SM00228">
    <property type="entry name" value="PDZ"/>
    <property type="match status" value="1"/>
</dbReference>
<dbReference type="GO" id="GO:0005516">
    <property type="term" value="F:calmodulin binding"/>
    <property type="evidence" value="ECO:0007669"/>
    <property type="project" value="UniProtKB-KW"/>
</dbReference>
<dbReference type="FunFam" id="2.30.42.10:FF:000052">
    <property type="entry name" value="Syntrophin beta 1"/>
    <property type="match status" value="1"/>
</dbReference>
<dbReference type="Gene3D" id="2.30.29.30">
    <property type="entry name" value="Pleckstrin-homology domain (PH domain)/Phosphotyrosine-binding domain (PTB)"/>
    <property type="match status" value="2"/>
</dbReference>
<keyword evidence="5" id="KW-0963">Cytoplasm</keyword>
<dbReference type="EMBL" id="AFYH01124819">
    <property type="status" value="NOT_ANNOTATED_CDS"/>
    <property type="molecule type" value="Genomic_DNA"/>
</dbReference>
<dbReference type="PROSITE" id="PS50003">
    <property type="entry name" value="PH_DOMAIN"/>
    <property type="match status" value="1"/>
</dbReference>
<dbReference type="Pfam" id="PF00595">
    <property type="entry name" value="PDZ"/>
    <property type="match status" value="1"/>
</dbReference>
<dbReference type="EMBL" id="AFYH01124822">
    <property type="status" value="NOT_ANNOTATED_CDS"/>
    <property type="molecule type" value="Genomic_DNA"/>
</dbReference>
<evidence type="ECO:0000256" key="5">
    <source>
        <dbReference type="ARBA" id="ARBA00022490"/>
    </source>
</evidence>
<dbReference type="CDD" id="cd01258">
    <property type="entry name" value="PHsplit_syntrophin"/>
    <property type="match status" value="1"/>
</dbReference>
<dbReference type="PANTHER" id="PTHR10554">
    <property type="entry name" value="SYNTROPHIN"/>
    <property type="match status" value="1"/>
</dbReference>
<reference evidence="16" key="3">
    <citation type="submission" date="2025-09" db="UniProtKB">
        <authorList>
            <consortium name="Ensembl"/>
        </authorList>
    </citation>
    <scope>IDENTIFICATION</scope>
</reference>
<dbReference type="Proteomes" id="UP000008672">
    <property type="component" value="Unassembled WGS sequence"/>
</dbReference>
<proteinExistence type="inferred from homology"/>
<dbReference type="InterPro" id="IPR015482">
    <property type="entry name" value="Syntrophin"/>
</dbReference>
<evidence type="ECO:0000256" key="6">
    <source>
        <dbReference type="ARBA" id="ARBA00022553"/>
    </source>
</evidence>
<dbReference type="GO" id="GO:0031594">
    <property type="term" value="C:neuromuscular junction"/>
    <property type="evidence" value="ECO:0007669"/>
    <property type="project" value="TreeGrafter"/>
</dbReference>
<dbReference type="Gene3D" id="2.30.42.10">
    <property type="match status" value="1"/>
</dbReference>
<dbReference type="SUPFAM" id="SSF50729">
    <property type="entry name" value="PH domain-like"/>
    <property type="match status" value="1"/>
</dbReference>
<dbReference type="GO" id="GO:0070161">
    <property type="term" value="C:anchoring junction"/>
    <property type="evidence" value="ECO:0007669"/>
    <property type="project" value="UniProtKB-SubCell"/>
</dbReference>
<dbReference type="CTD" id="6640"/>
<evidence type="ECO:0000256" key="11">
    <source>
        <dbReference type="ARBA" id="ARBA00023136"/>
    </source>
</evidence>
<dbReference type="GeneID" id="102357272"/>
<keyword evidence="12" id="KW-0009">Actin-binding</keyword>
<evidence type="ECO:0000259" key="15">
    <source>
        <dbReference type="PROSITE" id="PS50106"/>
    </source>
</evidence>
<reference evidence="17" key="1">
    <citation type="submission" date="2011-08" db="EMBL/GenBank/DDBJ databases">
        <title>The draft genome of Latimeria chalumnae.</title>
        <authorList>
            <person name="Di Palma F."/>
            <person name="Alfoldi J."/>
            <person name="Johnson J."/>
            <person name="Berlin A."/>
            <person name="Gnerre S."/>
            <person name="Jaffe D."/>
            <person name="MacCallum I."/>
            <person name="Young S."/>
            <person name="Walker B.J."/>
            <person name="Lander E."/>
            <person name="Lindblad-Toh K."/>
        </authorList>
    </citation>
    <scope>NUCLEOTIDE SEQUENCE [LARGE SCALE GENOMIC DNA]</scope>
    <source>
        <strain evidence="17">Wild caught</strain>
    </source>
</reference>
<dbReference type="STRING" id="7897.ENSLACP00000012467"/>
<evidence type="ECO:0000256" key="12">
    <source>
        <dbReference type="ARBA" id="ARBA00023203"/>
    </source>
</evidence>
<dbReference type="HOGENOM" id="CLU_026406_3_1_1"/>
<dbReference type="EMBL" id="AFYH01124820">
    <property type="status" value="NOT_ANNOTATED_CDS"/>
    <property type="molecule type" value="Genomic_DNA"/>
</dbReference>
<dbReference type="SUPFAM" id="SSF50156">
    <property type="entry name" value="PDZ domain-like"/>
    <property type="match status" value="1"/>
</dbReference>
<dbReference type="GO" id="GO:0042383">
    <property type="term" value="C:sarcolemma"/>
    <property type="evidence" value="ECO:0007669"/>
    <property type="project" value="TreeGrafter"/>
</dbReference>
<feature type="domain" description="PH" evidence="14">
    <location>
        <begin position="269"/>
        <end position="377"/>
    </location>
</feature>
<evidence type="ECO:0000256" key="4">
    <source>
        <dbReference type="ARBA" id="ARBA00010798"/>
    </source>
</evidence>
<evidence type="ECO:0000256" key="10">
    <source>
        <dbReference type="ARBA" id="ARBA00022949"/>
    </source>
</evidence>
<dbReference type="GO" id="GO:0016010">
    <property type="term" value="C:dystrophin-associated glycoprotein complex"/>
    <property type="evidence" value="ECO:0007669"/>
    <property type="project" value="TreeGrafter"/>
</dbReference>
<dbReference type="InterPro" id="IPR011993">
    <property type="entry name" value="PH-like_dom_sf"/>
</dbReference>
<evidence type="ECO:0000313" key="17">
    <source>
        <dbReference type="Proteomes" id="UP000008672"/>
    </source>
</evidence>
<dbReference type="OMA" id="DLRCCPK"/>
<keyword evidence="11" id="KW-0472">Membrane</keyword>
<protein>
    <submittedName>
        <fullName evidence="16">Syntrophin alpha 1</fullName>
    </submittedName>
</protein>
<keyword evidence="13" id="KW-0206">Cytoskeleton</keyword>
<dbReference type="PROSITE" id="PS50106">
    <property type="entry name" value="PDZ"/>
    <property type="match status" value="1"/>
</dbReference>
<dbReference type="FunCoup" id="H3AS46">
    <property type="interactions" value="153"/>
</dbReference>
<dbReference type="InterPro" id="IPR036034">
    <property type="entry name" value="PDZ_sf"/>
</dbReference>
<dbReference type="GO" id="GO:0012505">
    <property type="term" value="C:endomembrane system"/>
    <property type="evidence" value="ECO:0007669"/>
    <property type="project" value="UniProtKB-SubCell"/>
</dbReference>
<evidence type="ECO:0000256" key="7">
    <source>
        <dbReference type="ARBA" id="ARBA00022737"/>
    </source>
</evidence>
<dbReference type="Pfam" id="PF00169">
    <property type="entry name" value="PH"/>
    <property type="match status" value="1"/>
</dbReference>
<dbReference type="EMBL" id="AFYH01124821">
    <property type="status" value="NOT_ANNOTATED_CDS"/>
    <property type="molecule type" value="Genomic_DNA"/>
</dbReference>
<evidence type="ECO:0000313" key="16">
    <source>
        <dbReference type="Ensembl" id="ENSLACP00000012467.1"/>
    </source>
</evidence>
<evidence type="ECO:0000256" key="1">
    <source>
        <dbReference type="ARBA" id="ARBA00004184"/>
    </source>
</evidence>
<dbReference type="GeneTree" id="ENSGT00950000182863"/>
<dbReference type="Bgee" id="ENSLACG00000010986">
    <property type="expression patterns" value="Expressed in muscle tissue and 6 other cell types or tissues"/>
</dbReference>
<keyword evidence="9" id="KW-0112">Calmodulin-binding</keyword>
<dbReference type="InterPro" id="IPR041428">
    <property type="entry name" value="PHsplit_syntrophin"/>
</dbReference>
<dbReference type="SMART" id="SM00233">
    <property type="entry name" value="PH"/>
    <property type="match status" value="2"/>
</dbReference>
<dbReference type="GO" id="GO:0003779">
    <property type="term" value="F:actin binding"/>
    <property type="evidence" value="ECO:0007669"/>
    <property type="project" value="UniProtKB-KW"/>
</dbReference>
<dbReference type="CDD" id="cd06801">
    <property type="entry name" value="PDZ_syntrophin-like"/>
    <property type="match status" value="1"/>
</dbReference>
<dbReference type="InterPro" id="IPR001478">
    <property type="entry name" value="PDZ"/>
</dbReference>
<dbReference type="OrthoDB" id="409749at2759"/>
<comment type="similarity">
    <text evidence="4">Belongs to the syntrophin family.</text>
</comment>
<dbReference type="InParanoid" id="H3AS46"/>
<name>H3AS46_LATCH</name>
<keyword evidence="10" id="KW-0965">Cell junction</keyword>
<keyword evidence="8" id="KW-0106">Calcium</keyword>
<feature type="domain" description="PDZ" evidence="15">
    <location>
        <begin position="69"/>
        <end position="152"/>
    </location>
</feature>
<dbReference type="InterPro" id="IPR001849">
    <property type="entry name" value="PH_domain"/>
</dbReference>
<dbReference type="EMBL" id="AFYH01124823">
    <property type="status" value="NOT_ANNOTATED_CDS"/>
    <property type="molecule type" value="Genomic_DNA"/>
</dbReference>